<accession>A0A517N1M5</accession>
<dbReference type="RefSeq" id="WP_218932151.1">
    <property type="nucleotide sequence ID" value="NZ_CP036263.1"/>
</dbReference>
<comment type="subcellular location">
    <subcellularLocation>
        <location evidence="1">Cell envelope</location>
    </subcellularLocation>
</comment>
<dbReference type="Gene3D" id="2.40.50.100">
    <property type="match status" value="1"/>
</dbReference>
<evidence type="ECO:0000256" key="1">
    <source>
        <dbReference type="ARBA" id="ARBA00004196"/>
    </source>
</evidence>
<dbReference type="EMBL" id="CP036263">
    <property type="protein sequence ID" value="QDT01040.1"/>
    <property type="molecule type" value="Genomic_DNA"/>
</dbReference>
<evidence type="ECO:0000313" key="4">
    <source>
        <dbReference type="EMBL" id="QDT01040.1"/>
    </source>
</evidence>
<dbReference type="PANTHER" id="PTHR32347:SF23">
    <property type="entry name" value="BLL5650 PROTEIN"/>
    <property type="match status" value="1"/>
</dbReference>
<keyword evidence="3" id="KW-0732">Signal</keyword>
<dbReference type="SUPFAM" id="SSF111369">
    <property type="entry name" value="HlyD-like secretion proteins"/>
    <property type="match status" value="2"/>
</dbReference>
<name>A0A517N1M5_9BACT</name>
<dbReference type="Gene3D" id="2.40.30.170">
    <property type="match status" value="1"/>
</dbReference>
<gene>
    <name evidence="4" type="primary">mdtN</name>
    <name evidence="4" type="ORF">HG15A2_43820</name>
</gene>
<protein>
    <submittedName>
        <fullName evidence="4">Multidrug resistance protein MdtN</fullName>
    </submittedName>
</protein>
<feature type="signal peptide" evidence="3">
    <location>
        <begin position="1"/>
        <end position="21"/>
    </location>
</feature>
<keyword evidence="2" id="KW-0175">Coiled coil</keyword>
<dbReference type="InterPro" id="IPR050465">
    <property type="entry name" value="UPF0194_transport"/>
</dbReference>
<dbReference type="AlphaFoldDB" id="A0A517N1M5"/>
<keyword evidence="5" id="KW-1185">Reference proteome</keyword>
<dbReference type="KEGG" id="amob:HG15A2_43820"/>
<dbReference type="Gene3D" id="1.10.287.470">
    <property type="entry name" value="Helix hairpin bin"/>
    <property type="match status" value="1"/>
</dbReference>
<reference evidence="4 5" key="1">
    <citation type="submission" date="2019-02" db="EMBL/GenBank/DDBJ databases">
        <title>Deep-cultivation of Planctomycetes and their phenomic and genomic characterization uncovers novel biology.</title>
        <authorList>
            <person name="Wiegand S."/>
            <person name="Jogler M."/>
            <person name="Boedeker C."/>
            <person name="Pinto D."/>
            <person name="Vollmers J."/>
            <person name="Rivas-Marin E."/>
            <person name="Kohn T."/>
            <person name="Peeters S.H."/>
            <person name="Heuer A."/>
            <person name="Rast P."/>
            <person name="Oberbeckmann S."/>
            <person name="Bunk B."/>
            <person name="Jeske O."/>
            <person name="Meyerdierks A."/>
            <person name="Storesund J.E."/>
            <person name="Kallscheuer N."/>
            <person name="Luecker S."/>
            <person name="Lage O.M."/>
            <person name="Pohl T."/>
            <person name="Merkel B.J."/>
            <person name="Hornburger P."/>
            <person name="Mueller R.-W."/>
            <person name="Bruemmer F."/>
            <person name="Labrenz M."/>
            <person name="Spormann A.M."/>
            <person name="Op den Camp H."/>
            <person name="Overmann J."/>
            <person name="Amann R."/>
            <person name="Jetten M.S.M."/>
            <person name="Mascher T."/>
            <person name="Medema M.H."/>
            <person name="Devos D.P."/>
            <person name="Kaster A.-K."/>
            <person name="Ovreas L."/>
            <person name="Rohde M."/>
            <person name="Galperin M.Y."/>
            <person name="Jogler C."/>
        </authorList>
    </citation>
    <scope>NUCLEOTIDE SEQUENCE [LARGE SCALE GENOMIC DNA]</scope>
    <source>
        <strain evidence="4 5">HG15A2</strain>
    </source>
</reference>
<evidence type="ECO:0000256" key="2">
    <source>
        <dbReference type="ARBA" id="ARBA00023054"/>
    </source>
</evidence>
<dbReference type="PANTHER" id="PTHR32347">
    <property type="entry name" value="EFFLUX SYSTEM COMPONENT YKNX-RELATED"/>
    <property type="match status" value="1"/>
</dbReference>
<dbReference type="Proteomes" id="UP000319852">
    <property type="component" value="Chromosome"/>
</dbReference>
<sequence precursor="true">MRSLTAIAPALFLTINTVLVANSYAQQSQYEGDPTYDDVRIKVQDDIDIPAEEEGVLITMNVREGTRVKQGDIIGTIDDRLPKAQRVIAEFSLEAARARADDDIEEKYAKKAAEVAKTDWEQDLEAERRSPGAVAAIQIRRKKLDWERSILQIEKAEKDQFLSEKEVNIKVAELGAADVSLERRTIKAPFDGDVQTVYRHQSEWVNPGEPILRLLKLDTMHVECFVDSSKFDPVDIAGKPVTVRVDLARGRKASFEGRIIYVSQSVQSDGHYLVRADVANERAGDYWLIRPGLLASMTIHVSETAAK</sequence>
<evidence type="ECO:0000313" key="5">
    <source>
        <dbReference type="Proteomes" id="UP000319852"/>
    </source>
</evidence>
<evidence type="ECO:0000256" key="3">
    <source>
        <dbReference type="SAM" id="SignalP"/>
    </source>
</evidence>
<dbReference type="GO" id="GO:0030313">
    <property type="term" value="C:cell envelope"/>
    <property type="evidence" value="ECO:0007669"/>
    <property type="project" value="UniProtKB-SubCell"/>
</dbReference>
<feature type="chain" id="PRO_5021993062" evidence="3">
    <location>
        <begin position="22"/>
        <end position="307"/>
    </location>
</feature>
<organism evidence="4 5">
    <name type="scientific">Adhaeretor mobilis</name>
    <dbReference type="NCBI Taxonomy" id="1930276"/>
    <lineage>
        <taxon>Bacteria</taxon>
        <taxon>Pseudomonadati</taxon>
        <taxon>Planctomycetota</taxon>
        <taxon>Planctomycetia</taxon>
        <taxon>Pirellulales</taxon>
        <taxon>Lacipirellulaceae</taxon>
        <taxon>Adhaeretor</taxon>
    </lineage>
</organism>
<proteinExistence type="predicted"/>